<evidence type="ECO:0000313" key="1">
    <source>
        <dbReference type="EMBL" id="CAB4196798.1"/>
    </source>
</evidence>
<reference evidence="1" key="1">
    <citation type="submission" date="2020-05" db="EMBL/GenBank/DDBJ databases">
        <authorList>
            <person name="Chiriac C."/>
            <person name="Salcher M."/>
            <person name="Ghai R."/>
            <person name="Kavagutti S V."/>
        </authorList>
    </citation>
    <scope>NUCLEOTIDE SEQUENCE</scope>
</reference>
<sequence>MYSINKKVHDKYGYIVEIYKDISGEFKNPEIAYNKAKSIRRIWKEELNLKVRFLIDGKIMQPSIAESWSVLEYKSLPKCAYCICILDDNVFTHKLSDDLFCSSSCADKDYDREIDKINDQEDIEYL</sequence>
<protein>
    <submittedName>
        <fullName evidence="1">Uncharacterized protein</fullName>
    </submittedName>
</protein>
<organism evidence="1">
    <name type="scientific">uncultured Caudovirales phage</name>
    <dbReference type="NCBI Taxonomy" id="2100421"/>
    <lineage>
        <taxon>Viruses</taxon>
        <taxon>Duplodnaviria</taxon>
        <taxon>Heunggongvirae</taxon>
        <taxon>Uroviricota</taxon>
        <taxon>Caudoviricetes</taxon>
        <taxon>Peduoviridae</taxon>
        <taxon>Maltschvirus</taxon>
        <taxon>Maltschvirus maltsch</taxon>
    </lineage>
</organism>
<dbReference type="EMBL" id="LR797252">
    <property type="protein sequence ID" value="CAB4196798.1"/>
    <property type="molecule type" value="Genomic_DNA"/>
</dbReference>
<proteinExistence type="predicted"/>
<accession>A0A6J5RT69</accession>
<name>A0A6J5RT69_9CAUD</name>
<gene>
    <name evidence="1" type="ORF">UFOVP1290_318</name>
</gene>